<dbReference type="PANTHER" id="PTHR42663">
    <property type="entry name" value="HYDROLASE C777.06C-RELATED-RELATED"/>
    <property type="match status" value="1"/>
</dbReference>
<keyword evidence="2" id="KW-0378">Hydrolase</keyword>
<dbReference type="PANTHER" id="PTHR42663:SF6">
    <property type="entry name" value="HYDROLASE C777.06C-RELATED"/>
    <property type="match status" value="1"/>
</dbReference>
<dbReference type="CDD" id="cd16279">
    <property type="entry name" value="metallo-hydrolase-like_MBL-fold"/>
    <property type="match status" value="1"/>
</dbReference>
<dbReference type="AlphaFoldDB" id="A0A5M6ZLE9"/>
<evidence type="ECO:0000313" key="2">
    <source>
        <dbReference type="EMBL" id="KAA5804775.1"/>
    </source>
</evidence>
<dbReference type="EMBL" id="VWOJ01000001">
    <property type="protein sequence ID" value="KAA5804775.1"/>
    <property type="molecule type" value="Genomic_DNA"/>
</dbReference>
<reference evidence="2 3" key="1">
    <citation type="submission" date="2019-09" db="EMBL/GenBank/DDBJ databases">
        <authorList>
            <person name="Kevbrin V."/>
            <person name="Grouzdev D.S."/>
        </authorList>
    </citation>
    <scope>NUCLEOTIDE SEQUENCE [LARGE SCALE GENOMIC DNA]</scope>
    <source>
        <strain evidence="2 3">G-192</strain>
    </source>
</reference>
<dbReference type="InterPro" id="IPR036866">
    <property type="entry name" value="RibonucZ/Hydroxyglut_hydro"/>
</dbReference>
<dbReference type="Proteomes" id="UP000325122">
    <property type="component" value="Unassembled WGS sequence"/>
</dbReference>
<dbReference type="Pfam" id="PF12706">
    <property type="entry name" value="Lactamase_B_2"/>
    <property type="match status" value="1"/>
</dbReference>
<feature type="domain" description="Metallo-beta-lactamase" evidence="1">
    <location>
        <begin position="59"/>
        <end position="242"/>
    </location>
</feature>
<evidence type="ECO:0000259" key="1">
    <source>
        <dbReference type="Pfam" id="PF12706"/>
    </source>
</evidence>
<proteinExistence type="predicted"/>
<organism evidence="2 3">
    <name type="scientific">Alkalicaulis satelles</name>
    <dbReference type="NCBI Taxonomy" id="2609175"/>
    <lineage>
        <taxon>Bacteria</taxon>
        <taxon>Pseudomonadati</taxon>
        <taxon>Pseudomonadota</taxon>
        <taxon>Alphaproteobacteria</taxon>
        <taxon>Maricaulales</taxon>
        <taxon>Maricaulaceae</taxon>
        <taxon>Alkalicaulis</taxon>
    </lineage>
</organism>
<dbReference type="Gene3D" id="3.60.15.10">
    <property type="entry name" value="Ribonuclease Z/Hydroxyacylglutathione hydrolase-like"/>
    <property type="match status" value="1"/>
</dbReference>
<name>A0A5M6ZLE9_9PROT</name>
<keyword evidence="3" id="KW-1185">Reference proteome</keyword>
<dbReference type="InterPro" id="IPR001279">
    <property type="entry name" value="Metallo-B-lactamas"/>
</dbReference>
<comment type="caution">
    <text evidence="2">The sequence shown here is derived from an EMBL/GenBank/DDBJ whole genome shotgun (WGS) entry which is preliminary data.</text>
</comment>
<dbReference type="RefSeq" id="WP_150021806.1">
    <property type="nucleotide sequence ID" value="NZ_VWOJ01000001.1"/>
</dbReference>
<dbReference type="SUPFAM" id="SSF56281">
    <property type="entry name" value="Metallo-hydrolase/oxidoreductase"/>
    <property type="match status" value="1"/>
</dbReference>
<dbReference type="GO" id="GO:0016787">
    <property type="term" value="F:hydrolase activity"/>
    <property type="evidence" value="ECO:0007669"/>
    <property type="project" value="UniProtKB-KW"/>
</dbReference>
<sequence length="283" mass="30395">MSAVLRARILGCGSSGGVPRVDGDWGACDPEEPKNRRLRCSLLLEAADSMSDLVSGKVTRALIDTAPDLRAQLLAAHVTTLDAVVYTHAHADQAHGIDDVRAIVYRRGERLAAHMSPETAREITHRFDYIFQTPAGSSYPPLMTAHAHRPGEAFEVTGPGGAMALSLFDVEHGGAACSGVRAGPLAYTPDVSGLDDRAFQALEGAQAWIVDALRDKPHPSHAHLARTLDWLEQVKPQLGVLTNLHIDLDYAALLARLPDGVRPAYDGLEIVIEDGKLRQVSAV</sequence>
<accession>A0A5M6ZLE9</accession>
<evidence type="ECO:0000313" key="3">
    <source>
        <dbReference type="Proteomes" id="UP000325122"/>
    </source>
</evidence>
<protein>
    <submittedName>
        <fullName evidence="2">MBL fold metallo-hydrolase</fullName>
    </submittedName>
</protein>
<gene>
    <name evidence="2" type="ORF">F1654_01870</name>
</gene>